<evidence type="ECO:0000256" key="4">
    <source>
        <dbReference type="ARBA" id="ARBA00023033"/>
    </source>
</evidence>
<dbReference type="InterPro" id="IPR019921">
    <property type="entry name" value="Lucif-like_OxRdtase_Rv2161c"/>
</dbReference>
<evidence type="ECO:0000256" key="1">
    <source>
        <dbReference type="ARBA" id="ARBA00022630"/>
    </source>
</evidence>
<dbReference type="InterPro" id="IPR050172">
    <property type="entry name" value="SsuD_RutA_monooxygenase"/>
</dbReference>
<dbReference type="InterPro" id="IPR036661">
    <property type="entry name" value="Luciferase-like_sf"/>
</dbReference>
<dbReference type="NCBIfam" id="TIGR03619">
    <property type="entry name" value="F420_Rv2161c"/>
    <property type="match status" value="1"/>
</dbReference>
<dbReference type="Pfam" id="PF00296">
    <property type="entry name" value="Bac_luciferase"/>
    <property type="match status" value="1"/>
</dbReference>
<dbReference type="SUPFAM" id="SSF51679">
    <property type="entry name" value="Bacterial luciferase-like"/>
    <property type="match status" value="1"/>
</dbReference>
<keyword evidence="4" id="KW-0503">Monooxygenase</keyword>
<dbReference type="InterPro" id="IPR011251">
    <property type="entry name" value="Luciferase-like_dom"/>
</dbReference>
<sequence>MQIGFAIPYLNNAAHEVDRAAEFAREAEKAGAASLWVGDRNFVPVNPKIGAGGVGNYIPEVYRTAADPFVMLGIAAAVTERVKLGAHVLIAPLYPPVQLARSLTTIDLVSGGRLIPGFGVGWSIEEFESANVDFRKRGARMDELLDALDLLWTRDPVEYHGAHIEVPLQYAPLKPVQKPRLPFYIGGFSGAALKRIGQRADGWLPACVVPEYLDVDAVLAQRAAIHAAAAEAGRDPGEIDTIMRVNPSEGVPVGRLVDIVKMLGERTGIDHFMIENMTAPNVDATLEEMVQVLDLVARG</sequence>
<dbReference type="GO" id="GO:0008726">
    <property type="term" value="F:alkanesulfonate monooxygenase activity"/>
    <property type="evidence" value="ECO:0007669"/>
    <property type="project" value="TreeGrafter"/>
</dbReference>
<dbReference type="Proteomes" id="UP000198280">
    <property type="component" value="Unassembled WGS sequence"/>
</dbReference>
<organism evidence="6 7">
    <name type="scientific">Actinacidiphila glaucinigra</name>
    <dbReference type="NCBI Taxonomy" id="235986"/>
    <lineage>
        <taxon>Bacteria</taxon>
        <taxon>Bacillati</taxon>
        <taxon>Actinomycetota</taxon>
        <taxon>Actinomycetes</taxon>
        <taxon>Kitasatosporales</taxon>
        <taxon>Streptomycetaceae</taxon>
        <taxon>Actinacidiphila</taxon>
    </lineage>
</organism>
<evidence type="ECO:0000313" key="6">
    <source>
        <dbReference type="EMBL" id="SNT51868.1"/>
    </source>
</evidence>
<dbReference type="RefSeq" id="WP_089228531.1">
    <property type="nucleotide sequence ID" value="NZ_FZOF01000033.1"/>
</dbReference>
<keyword evidence="3" id="KW-0560">Oxidoreductase</keyword>
<dbReference type="PANTHER" id="PTHR42847">
    <property type="entry name" value="ALKANESULFONATE MONOOXYGENASE"/>
    <property type="match status" value="1"/>
</dbReference>
<dbReference type="EMBL" id="FZOF01000033">
    <property type="protein sequence ID" value="SNT51868.1"/>
    <property type="molecule type" value="Genomic_DNA"/>
</dbReference>
<dbReference type="PANTHER" id="PTHR42847:SF4">
    <property type="entry name" value="ALKANESULFONATE MONOOXYGENASE-RELATED"/>
    <property type="match status" value="1"/>
</dbReference>
<keyword evidence="7" id="KW-1185">Reference proteome</keyword>
<gene>
    <name evidence="6" type="ORF">SAMN05216252_13346</name>
</gene>
<dbReference type="Gene3D" id="3.20.20.30">
    <property type="entry name" value="Luciferase-like domain"/>
    <property type="match status" value="1"/>
</dbReference>
<accession>A0A239NC94</accession>
<evidence type="ECO:0000313" key="7">
    <source>
        <dbReference type="Proteomes" id="UP000198280"/>
    </source>
</evidence>
<dbReference type="GO" id="GO:0046306">
    <property type="term" value="P:alkanesulfonate catabolic process"/>
    <property type="evidence" value="ECO:0007669"/>
    <property type="project" value="TreeGrafter"/>
</dbReference>
<evidence type="ECO:0000259" key="5">
    <source>
        <dbReference type="Pfam" id="PF00296"/>
    </source>
</evidence>
<feature type="domain" description="Luciferase-like" evidence="5">
    <location>
        <begin position="4"/>
        <end position="245"/>
    </location>
</feature>
<proteinExistence type="predicted"/>
<dbReference type="OrthoDB" id="3206024at2"/>
<keyword evidence="2" id="KW-0288">FMN</keyword>
<evidence type="ECO:0000256" key="2">
    <source>
        <dbReference type="ARBA" id="ARBA00022643"/>
    </source>
</evidence>
<evidence type="ECO:0000256" key="3">
    <source>
        <dbReference type="ARBA" id="ARBA00023002"/>
    </source>
</evidence>
<dbReference type="AlphaFoldDB" id="A0A239NC94"/>
<protein>
    <submittedName>
        <fullName evidence="6">Probable F420-dependent oxidoreductase, Rv2161c family</fullName>
    </submittedName>
</protein>
<keyword evidence="1" id="KW-0285">Flavoprotein</keyword>
<name>A0A239NC94_9ACTN</name>
<reference evidence="6 7" key="1">
    <citation type="submission" date="2017-06" db="EMBL/GenBank/DDBJ databases">
        <authorList>
            <person name="Kim H.J."/>
            <person name="Triplett B.A."/>
        </authorList>
    </citation>
    <scope>NUCLEOTIDE SEQUENCE [LARGE SCALE GENOMIC DNA]</scope>
    <source>
        <strain evidence="6 7">CGMCC 4.1858</strain>
    </source>
</reference>